<evidence type="ECO:0000313" key="11">
    <source>
        <dbReference type="Proteomes" id="UP000076083"/>
    </source>
</evidence>
<feature type="transmembrane region" description="Helical" evidence="8">
    <location>
        <begin position="72"/>
        <end position="93"/>
    </location>
</feature>
<dbReference type="PROSITE" id="PS50928">
    <property type="entry name" value="ABC_TM1"/>
    <property type="match status" value="1"/>
</dbReference>
<dbReference type="SUPFAM" id="SSF161098">
    <property type="entry name" value="MetI-like"/>
    <property type="match status" value="1"/>
</dbReference>
<keyword evidence="4" id="KW-0997">Cell inner membrane</keyword>
<feature type="transmembrane region" description="Helical" evidence="8">
    <location>
        <begin position="238"/>
        <end position="259"/>
    </location>
</feature>
<evidence type="ECO:0000256" key="7">
    <source>
        <dbReference type="ARBA" id="ARBA00023136"/>
    </source>
</evidence>
<feature type="domain" description="ABC transmembrane type-1" evidence="9">
    <location>
        <begin position="68"/>
        <end position="256"/>
    </location>
</feature>
<comment type="similarity">
    <text evidence="8">Belongs to the binding-protein-dependent transport system permease family.</text>
</comment>
<feature type="transmembrane region" description="Helical" evidence="8">
    <location>
        <begin position="105"/>
        <end position="127"/>
    </location>
</feature>
<dbReference type="RefSeq" id="WP_063321751.1">
    <property type="nucleotide sequence ID" value="NZ_CP015225.1"/>
</dbReference>
<dbReference type="EMBL" id="CP015225">
    <property type="protein sequence ID" value="AMZ71188.1"/>
    <property type="molecule type" value="Genomic_DNA"/>
</dbReference>
<keyword evidence="2 8" id="KW-0813">Transport</keyword>
<reference evidence="11" key="1">
    <citation type="submission" date="2016-04" db="EMBL/GenBank/DDBJ databases">
        <authorList>
            <person name="Ray J."/>
            <person name="Price M."/>
            <person name="Deutschbauer A."/>
        </authorList>
    </citation>
    <scope>NUCLEOTIDE SEQUENCE [LARGE SCALE GENOMIC DNA]</scope>
    <source>
        <strain evidence="11">FW300-N2E2</strain>
    </source>
</reference>
<evidence type="ECO:0000256" key="3">
    <source>
        <dbReference type="ARBA" id="ARBA00022475"/>
    </source>
</evidence>
<evidence type="ECO:0000259" key="9">
    <source>
        <dbReference type="PROSITE" id="PS50928"/>
    </source>
</evidence>
<keyword evidence="3" id="KW-1003">Cell membrane</keyword>
<dbReference type="InterPro" id="IPR000515">
    <property type="entry name" value="MetI-like"/>
</dbReference>
<accession>A0A159ZXY7</accession>
<protein>
    <submittedName>
        <fullName evidence="10">Polyamine ABC transporter permease</fullName>
    </submittedName>
</protein>
<sequence>MNHFTLCFVGRHLMRLFGIVMIVFMIAPLLAVVPISFSSGTFLSYPLPGLSLRWYEKVFSAGPWLQALRNSLLVGCAATLLATLLGTLAALAFARRNLPGATHVLALLISPMIIPPVISGLGMYFLFGQLGLTGTLTGMILAHTVLATPFVLINVAASLQGLDMSLLRAAAMSGASPVRAFIDVGLPIIAPGVISGALFAFMTSFDEIVVVLFIGGPGQRTLPRQMFDGIRDTIDPSIVAMSSFLLVVGLAGLLTTTWLSMRSSRTLNQSVA</sequence>
<reference evidence="10 11" key="2">
    <citation type="journal article" date="2018" name="Nature">
        <title>Mutant phenotypes for thousands of bacterial genes of unknown function.</title>
        <authorList>
            <person name="Price M.N."/>
            <person name="Wetmore K.M."/>
            <person name="Waters R.J."/>
            <person name="Callaghan M."/>
            <person name="Ray J."/>
            <person name="Liu H."/>
            <person name="Kuehl J.V."/>
            <person name="Melnyk R.A."/>
            <person name="Lamson J.S."/>
            <person name="Suh Y."/>
            <person name="Carlson H.K."/>
            <person name="Esquivel Z."/>
            <person name="Sadeeshkumar H."/>
            <person name="Chakraborty R."/>
            <person name="Zane G.M."/>
            <person name="Rubin B.E."/>
            <person name="Wall J.D."/>
            <person name="Visel A."/>
            <person name="Bristow J."/>
            <person name="Blow M.J."/>
            <person name="Arkin A.P."/>
            <person name="Deutschbauer A.M."/>
        </authorList>
    </citation>
    <scope>NUCLEOTIDE SEQUENCE [LARGE SCALE GENOMIC DNA]</scope>
    <source>
        <strain evidence="10 11">FW300-N2E2</strain>
    </source>
</reference>
<feature type="transmembrane region" description="Helical" evidence="8">
    <location>
        <begin position="139"/>
        <end position="159"/>
    </location>
</feature>
<evidence type="ECO:0000256" key="1">
    <source>
        <dbReference type="ARBA" id="ARBA00004429"/>
    </source>
</evidence>
<feature type="transmembrane region" description="Helical" evidence="8">
    <location>
        <begin position="12"/>
        <end position="37"/>
    </location>
</feature>
<dbReference type="InterPro" id="IPR035906">
    <property type="entry name" value="MetI-like_sf"/>
</dbReference>
<evidence type="ECO:0000256" key="8">
    <source>
        <dbReference type="RuleBase" id="RU363032"/>
    </source>
</evidence>
<evidence type="ECO:0000256" key="6">
    <source>
        <dbReference type="ARBA" id="ARBA00022989"/>
    </source>
</evidence>
<comment type="subcellular location">
    <subcellularLocation>
        <location evidence="1">Cell inner membrane</location>
        <topology evidence="1">Multi-pass membrane protein</topology>
    </subcellularLocation>
    <subcellularLocation>
        <location evidence="8">Cell membrane</location>
        <topology evidence="8">Multi-pass membrane protein</topology>
    </subcellularLocation>
</comment>
<name>A0A159ZXY7_PSEFL</name>
<evidence type="ECO:0000256" key="4">
    <source>
        <dbReference type="ARBA" id="ARBA00022519"/>
    </source>
</evidence>
<dbReference type="PANTHER" id="PTHR43357">
    <property type="entry name" value="INNER MEMBRANE ABC TRANSPORTER PERMEASE PROTEIN YDCV"/>
    <property type="match status" value="1"/>
</dbReference>
<keyword evidence="7 8" id="KW-0472">Membrane</keyword>
<dbReference type="Pfam" id="PF00528">
    <property type="entry name" value="BPD_transp_1"/>
    <property type="match status" value="1"/>
</dbReference>
<dbReference type="CDD" id="cd06261">
    <property type="entry name" value="TM_PBP2"/>
    <property type="match status" value="1"/>
</dbReference>
<dbReference type="AlphaFoldDB" id="A0A159ZXY7"/>
<evidence type="ECO:0000256" key="2">
    <source>
        <dbReference type="ARBA" id="ARBA00022448"/>
    </source>
</evidence>
<dbReference type="Gene3D" id="1.10.3720.10">
    <property type="entry name" value="MetI-like"/>
    <property type="match status" value="1"/>
</dbReference>
<proteinExistence type="inferred from homology"/>
<keyword evidence="5 8" id="KW-0812">Transmembrane</keyword>
<keyword evidence="6 8" id="KW-1133">Transmembrane helix</keyword>
<feature type="transmembrane region" description="Helical" evidence="8">
    <location>
        <begin position="180"/>
        <end position="202"/>
    </location>
</feature>
<dbReference type="PANTHER" id="PTHR43357:SF4">
    <property type="entry name" value="INNER MEMBRANE ABC TRANSPORTER PERMEASE PROTEIN YDCV"/>
    <property type="match status" value="1"/>
</dbReference>
<organism evidence="10 11">
    <name type="scientific">Pseudomonas fluorescens</name>
    <dbReference type="NCBI Taxonomy" id="294"/>
    <lineage>
        <taxon>Bacteria</taxon>
        <taxon>Pseudomonadati</taxon>
        <taxon>Pseudomonadota</taxon>
        <taxon>Gammaproteobacteria</taxon>
        <taxon>Pseudomonadales</taxon>
        <taxon>Pseudomonadaceae</taxon>
        <taxon>Pseudomonas</taxon>
    </lineage>
</organism>
<gene>
    <name evidence="10" type="ORF">TK06_08750</name>
</gene>
<dbReference type="Proteomes" id="UP000076083">
    <property type="component" value="Chromosome"/>
</dbReference>
<dbReference type="GO" id="GO:0055085">
    <property type="term" value="P:transmembrane transport"/>
    <property type="evidence" value="ECO:0007669"/>
    <property type="project" value="InterPro"/>
</dbReference>
<evidence type="ECO:0000313" key="10">
    <source>
        <dbReference type="EMBL" id="AMZ71188.1"/>
    </source>
</evidence>
<evidence type="ECO:0000256" key="5">
    <source>
        <dbReference type="ARBA" id="ARBA00022692"/>
    </source>
</evidence>
<dbReference type="GO" id="GO:0005886">
    <property type="term" value="C:plasma membrane"/>
    <property type="evidence" value="ECO:0007669"/>
    <property type="project" value="UniProtKB-SubCell"/>
</dbReference>